<evidence type="ECO:0000256" key="4">
    <source>
        <dbReference type="ARBA" id="ARBA00023136"/>
    </source>
</evidence>
<dbReference type="Proteomes" id="UP000664628">
    <property type="component" value="Unassembled WGS sequence"/>
</dbReference>
<dbReference type="GO" id="GO:0016874">
    <property type="term" value="F:ligase activity"/>
    <property type="evidence" value="ECO:0007669"/>
    <property type="project" value="UniProtKB-KW"/>
</dbReference>
<reference evidence="7 8" key="1">
    <citation type="submission" date="2021-03" db="EMBL/GenBank/DDBJ databases">
        <title>Fibrella sp. HMF5405 genome sequencing and assembly.</title>
        <authorList>
            <person name="Kang H."/>
            <person name="Kim H."/>
            <person name="Bae S."/>
            <person name="Joh K."/>
        </authorList>
    </citation>
    <scope>NUCLEOTIDE SEQUENCE [LARGE SCALE GENOMIC DNA]</scope>
    <source>
        <strain evidence="7 8">HMF5405</strain>
    </source>
</reference>
<evidence type="ECO:0000256" key="1">
    <source>
        <dbReference type="ARBA" id="ARBA00004141"/>
    </source>
</evidence>
<keyword evidence="2 5" id="KW-0812">Transmembrane</keyword>
<dbReference type="RefSeq" id="WP_207329656.1">
    <property type="nucleotide sequence ID" value="NZ_JAFMYW010000003.1"/>
</dbReference>
<protein>
    <submittedName>
        <fullName evidence="7">O-antigen ligase family protein</fullName>
    </submittedName>
</protein>
<evidence type="ECO:0000259" key="6">
    <source>
        <dbReference type="Pfam" id="PF04932"/>
    </source>
</evidence>
<feature type="transmembrane region" description="Helical" evidence="5">
    <location>
        <begin position="139"/>
        <end position="159"/>
    </location>
</feature>
<dbReference type="EMBL" id="JAFMYW010000003">
    <property type="protein sequence ID" value="MBO0949724.1"/>
    <property type="molecule type" value="Genomic_DNA"/>
</dbReference>
<feature type="transmembrane region" description="Helical" evidence="5">
    <location>
        <begin position="345"/>
        <end position="365"/>
    </location>
</feature>
<evidence type="ECO:0000256" key="2">
    <source>
        <dbReference type="ARBA" id="ARBA00022692"/>
    </source>
</evidence>
<feature type="transmembrane region" description="Helical" evidence="5">
    <location>
        <begin position="219"/>
        <end position="236"/>
    </location>
</feature>
<feature type="transmembrane region" description="Helical" evidence="5">
    <location>
        <begin position="171"/>
        <end position="190"/>
    </location>
</feature>
<sequence>MNIDEPIYTFEPETPAPEKKPGVKAITWAYRLALLLLLFGVSSLTYGSDQTSPVLSAVSNIAGLVAATMLFVGYFDYPSPYKLVAWVLSLALFGLVLESLHTYNLYFYSFFVIKRLAYCGLALLTFVVARRAGTLKLGWAVMIVGALYFYGQILLGKILEYSLTSESRSTSAYESFYLMLPLLFFLMQYLEKNRLIDFLGFLGTFGLIVLLLHRSVISSAVFGVAVVAGLSMMGKLPGNSRLPIGRTASTLFILALLIVPFVAALSPKKVDAFLENIGGIAKPTEDNTGNWRLEQSIYYWSQIPDRPWLGWRYEGYDRGEIMVNEDFPEKGTIIHSQYIDMLYNYGIAGLGLNLFVIFCTLWMIYSRNRKFTFEQTVLFAFITSGLLFGISYQLPIYYWGYVGLGLYYGFKPAEQPVADLNTINIDHQTDMYPMHVQDQWPNSTNHL</sequence>
<comment type="subcellular location">
    <subcellularLocation>
        <location evidence="1">Membrane</location>
        <topology evidence="1">Multi-pass membrane protein</topology>
    </subcellularLocation>
</comment>
<evidence type="ECO:0000313" key="7">
    <source>
        <dbReference type="EMBL" id="MBO0949724.1"/>
    </source>
</evidence>
<feature type="transmembrane region" description="Helical" evidence="5">
    <location>
        <begin position="106"/>
        <end position="127"/>
    </location>
</feature>
<feature type="transmembrane region" description="Helical" evidence="5">
    <location>
        <begin position="377"/>
        <end position="399"/>
    </location>
</feature>
<feature type="transmembrane region" description="Helical" evidence="5">
    <location>
        <begin position="195"/>
        <end position="213"/>
    </location>
</feature>
<evidence type="ECO:0000256" key="5">
    <source>
        <dbReference type="SAM" id="Phobius"/>
    </source>
</evidence>
<dbReference type="InterPro" id="IPR007016">
    <property type="entry name" value="O-antigen_ligase-rel_domated"/>
</dbReference>
<keyword evidence="8" id="KW-1185">Reference proteome</keyword>
<feature type="transmembrane region" description="Helical" evidence="5">
    <location>
        <begin position="248"/>
        <end position="266"/>
    </location>
</feature>
<gene>
    <name evidence="7" type="ORF">J2I46_14100</name>
</gene>
<keyword evidence="7" id="KW-0436">Ligase</keyword>
<accession>A0ABS3JKH4</accession>
<keyword evidence="3 5" id="KW-1133">Transmembrane helix</keyword>
<keyword evidence="4 5" id="KW-0472">Membrane</keyword>
<feature type="transmembrane region" description="Helical" evidence="5">
    <location>
        <begin position="83"/>
        <end position="100"/>
    </location>
</feature>
<feature type="transmembrane region" description="Helical" evidence="5">
    <location>
        <begin position="54"/>
        <end position="76"/>
    </location>
</feature>
<proteinExistence type="predicted"/>
<comment type="caution">
    <text evidence="7">The sequence shown here is derived from an EMBL/GenBank/DDBJ whole genome shotgun (WGS) entry which is preliminary data.</text>
</comment>
<feature type="transmembrane region" description="Helical" evidence="5">
    <location>
        <begin position="28"/>
        <end position="48"/>
    </location>
</feature>
<feature type="domain" description="O-antigen ligase-related" evidence="6">
    <location>
        <begin position="201"/>
        <end position="352"/>
    </location>
</feature>
<evidence type="ECO:0000256" key="3">
    <source>
        <dbReference type="ARBA" id="ARBA00022989"/>
    </source>
</evidence>
<evidence type="ECO:0000313" key="8">
    <source>
        <dbReference type="Proteomes" id="UP000664628"/>
    </source>
</evidence>
<dbReference type="Pfam" id="PF04932">
    <property type="entry name" value="Wzy_C"/>
    <property type="match status" value="1"/>
</dbReference>
<organism evidence="7 8">
    <name type="scientific">Fibrella forsythiae</name>
    <dbReference type="NCBI Taxonomy" id="2817061"/>
    <lineage>
        <taxon>Bacteria</taxon>
        <taxon>Pseudomonadati</taxon>
        <taxon>Bacteroidota</taxon>
        <taxon>Cytophagia</taxon>
        <taxon>Cytophagales</taxon>
        <taxon>Spirosomataceae</taxon>
        <taxon>Fibrella</taxon>
    </lineage>
</organism>
<name>A0ABS3JKH4_9BACT</name>